<dbReference type="NCBIfam" id="TIGR00857">
    <property type="entry name" value="pyrC_multi"/>
    <property type="match status" value="1"/>
</dbReference>
<dbReference type="PANTHER" id="PTHR43668:SF2">
    <property type="entry name" value="ALLANTOINASE"/>
    <property type="match status" value="1"/>
</dbReference>
<dbReference type="CDD" id="cd01317">
    <property type="entry name" value="DHOase_IIa"/>
    <property type="match status" value="1"/>
</dbReference>
<dbReference type="InterPro" id="IPR004722">
    <property type="entry name" value="DHOase"/>
</dbReference>
<dbReference type="EMBL" id="RPFJ01000006">
    <property type="protein sequence ID" value="RPD98780.1"/>
    <property type="molecule type" value="Genomic_DNA"/>
</dbReference>
<evidence type="ECO:0000313" key="3">
    <source>
        <dbReference type="EMBL" id="RPD98780.1"/>
    </source>
</evidence>
<dbReference type="Pfam" id="PF12890">
    <property type="entry name" value="DHOase"/>
    <property type="match status" value="1"/>
</dbReference>
<dbReference type="SUPFAM" id="SSF51556">
    <property type="entry name" value="Metallo-dependent hydrolases"/>
    <property type="match status" value="1"/>
</dbReference>
<keyword evidence="1" id="KW-0665">Pyrimidine biosynthesis</keyword>
<dbReference type="Gene3D" id="2.30.40.10">
    <property type="entry name" value="Urease, subunit C, domain 1"/>
    <property type="match status" value="1"/>
</dbReference>
<dbReference type="GO" id="GO:0004151">
    <property type="term" value="F:dihydroorotase activity"/>
    <property type="evidence" value="ECO:0007669"/>
    <property type="project" value="InterPro"/>
</dbReference>
<dbReference type="GO" id="GO:0006145">
    <property type="term" value="P:purine nucleobase catabolic process"/>
    <property type="evidence" value="ECO:0007669"/>
    <property type="project" value="TreeGrafter"/>
</dbReference>
<protein>
    <submittedName>
        <fullName evidence="3">Dihydroorotase</fullName>
    </submittedName>
</protein>
<evidence type="ECO:0000313" key="4">
    <source>
        <dbReference type="Proteomes" id="UP000270856"/>
    </source>
</evidence>
<dbReference type="Gene3D" id="3.20.20.140">
    <property type="entry name" value="Metal-dependent hydrolases"/>
    <property type="match status" value="1"/>
</dbReference>
<dbReference type="AlphaFoldDB" id="A0A3N4P2F8"/>
<feature type="domain" description="Dihydroorotase catalytic" evidence="2">
    <location>
        <begin position="57"/>
        <end position="237"/>
    </location>
</feature>
<dbReference type="GO" id="GO:0005737">
    <property type="term" value="C:cytoplasm"/>
    <property type="evidence" value="ECO:0007669"/>
    <property type="project" value="TreeGrafter"/>
</dbReference>
<organism evidence="3 4">
    <name type="scientific">Aureibaculum marinum</name>
    <dbReference type="NCBI Taxonomy" id="2487930"/>
    <lineage>
        <taxon>Bacteria</taxon>
        <taxon>Pseudomonadati</taxon>
        <taxon>Bacteroidota</taxon>
        <taxon>Flavobacteriia</taxon>
        <taxon>Flavobacteriales</taxon>
        <taxon>Flavobacteriaceae</taxon>
        <taxon>Aureibaculum</taxon>
    </lineage>
</organism>
<dbReference type="OrthoDB" id="9765462at2"/>
<dbReference type="GO" id="GO:0006221">
    <property type="term" value="P:pyrimidine nucleotide biosynthetic process"/>
    <property type="evidence" value="ECO:0007669"/>
    <property type="project" value="UniProtKB-KW"/>
</dbReference>
<dbReference type="SUPFAM" id="SSF51338">
    <property type="entry name" value="Composite domain of metallo-dependent hydrolases"/>
    <property type="match status" value="1"/>
</dbReference>
<accession>A0A3N4P2F8</accession>
<evidence type="ECO:0000256" key="1">
    <source>
        <dbReference type="ARBA" id="ARBA00022975"/>
    </source>
</evidence>
<dbReference type="GO" id="GO:0004038">
    <property type="term" value="F:allantoinase activity"/>
    <property type="evidence" value="ECO:0007669"/>
    <property type="project" value="TreeGrafter"/>
</dbReference>
<dbReference type="InterPro" id="IPR011059">
    <property type="entry name" value="Metal-dep_hydrolase_composite"/>
</dbReference>
<dbReference type="GO" id="GO:0046872">
    <property type="term" value="F:metal ion binding"/>
    <property type="evidence" value="ECO:0007669"/>
    <property type="project" value="InterPro"/>
</dbReference>
<dbReference type="PANTHER" id="PTHR43668">
    <property type="entry name" value="ALLANTOINASE"/>
    <property type="match status" value="1"/>
</dbReference>
<reference evidence="3 4" key="1">
    <citation type="submission" date="2018-11" db="EMBL/GenBank/DDBJ databases">
        <title>Aureibaculum marinum gen. nov., sp. nov., a member of the family Flavobacteriaceae isolated from the Bohai Sea.</title>
        <authorList>
            <person name="Ji X."/>
        </authorList>
    </citation>
    <scope>NUCLEOTIDE SEQUENCE [LARGE SCALE GENOMIC DNA]</scope>
    <source>
        <strain evidence="3 4">BH-SD17</strain>
    </source>
</reference>
<dbReference type="InterPro" id="IPR024403">
    <property type="entry name" value="DHOase_cat"/>
</dbReference>
<sequence length="418" mass="45995">MNILIKSAKIIDSQSPFHLKTQDVLIEKGIVTTIASTIKNTNNIKEVKLENLHISSGWFDSSVSFGEPGFEERETIENGLKVAAKSGFTAVAMNPNTYPVLDNKSAVEFLINKANGNIVNLYPIANLTQQAKGLDLAELYDMYNSGAIAFGDYNKSINNANLMKLALLYAQNFDGLVISFPQNNSLSNNGLANEGETSTKLGLKGNPAIAEELQIARDLFLLEYTGGKLHIPTITTEKSVKLIADAKKKGLNVTCSVSAHHLFLTDIELEEFDTNYKVSPPLRTKKDINALKKGIINGTIDMITSDHNPIDIENKKIEFKNALDGTIGLESFFGAVNKLLPLEKTIECITNAPRKRFNLKNETITIGKTANLTLFNPELEYEFNKENIVSTSKNSAFLGKKLKGKVYGIFANNKLTIN</sequence>
<keyword evidence="4" id="KW-1185">Reference proteome</keyword>
<gene>
    <name evidence="3" type="ORF">EGM88_06210</name>
</gene>
<proteinExistence type="predicted"/>
<evidence type="ECO:0000259" key="2">
    <source>
        <dbReference type="Pfam" id="PF12890"/>
    </source>
</evidence>
<dbReference type="InterPro" id="IPR032466">
    <property type="entry name" value="Metal_Hydrolase"/>
</dbReference>
<dbReference type="Proteomes" id="UP000270856">
    <property type="component" value="Unassembled WGS sequence"/>
</dbReference>
<name>A0A3N4P2F8_9FLAO</name>
<dbReference type="RefSeq" id="WP_123897095.1">
    <property type="nucleotide sequence ID" value="NZ_RPFJ01000006.1"/>
</dbReference>
<dbReference type="InterPro" id="IPR050138">
    <property type="entry name" value="DHOase/Allantoinase_Hydrolase"/>
</dbReference>
<comment type="caution">
    <text evidence="3">The sequence shown here is derived from an EMBL/GenBank/DDBJ whole genome shotgun (WGS) entry which is preliminary data.</text>
</comment>